<name>A0A415SNV9_9BACT</name>
<evidence type="ECO:0000256" key="1">
    <source>
        <dbReference type="ARBA" id="ARBA00023172"/>
    </source>
</evidence>
<dbReference type="InterPro" id="IPR050090">
    <property type="entry name" value="Tyrosine_recombinase_XerCD"/>
</dbReference>
<gene>
    <name evidence="3" type="ORF">DWZ34_17760</name>
</gene>
<dbReference type="InterPro" id="IPR002104">
    <property type="entry name" value="Integrase_catalytic"/>
</dbReference>
<evidence type="ECO:0000259" key="2">
    <source>
        <dbReference type="PROSITE" id="PS51898"/>
    </source>
</evidence>
<proteinExistence type="predicted"/>
<dbReference type="EMBL" id="QRQK01000068">
    <property type="protein sequence ID" value="RHM90839.1"/>
    <property type="molecule type" value="Genomic_DNA"/>
</dbReference>
<dbReference type="AlphaFoldDB" id="A0A415SNV9"/>
<dbReference type="Pfam" id="PF00589">
    <property type="entry name" value="Phage_integrase"/>
    <property type="match status" value="1"/>
</dbReference>
<dbReference type="GO" id="GO:0006310">
    <property type="term" value="P:DNA recombination"/>
    <property type="evidence" value="ECO:0007669"/>
    <property type="project" value="UniProtKB-KW"/>
</dbReference>
<dbReference type="PANTHER" id="PTHR30349:SF82">
    <property type="entry name" value="INTEGRASE_RECOMBINASE YOEC-RELATED"/>
    <property type="match status" value="1"/>
</dbReference>
<dbReference type="PANTHER" id="PTHR30349">
    <property type="entry name" value="PHAGE INTEGRASE-RELATED"/>
    <property type="match status" value="1"/>
</dbReference>
<dbReference type="InterPro" id="IPR011010">
    <property type="entry name" value="DNA_brk_join_enz"/>
</dbReference>
<sequence>MSLKNSTTVADYIEWDKAVNLVHRLFNDGDYRLSLLVGCGIFFGLRISDILQLTWEMLLSDKSFELIERKTKKHREIRINSNFQKHVQKCYDALSITDRSEKCFISRKNSVYSIQRINVLLKGIKAKYGLKSVKNFSSHSLRKTFGRHVYEKADTNGEMALTMLSELFNHSNIAITKGYLGLRKEEILHCYDLLDF</sequence>
<comment type="caution">
    <text evidence="3">The sequence shown here is derived from an EMBL/GenBank/DDBJ whole genome shotgun (WGS) entry which is preliminary data.</text>
</comment>
<evidence type="ECO:0000313" key="4">
    <source>
        <dbReference type="Proteomes" id="UP000285109"/>
    </source>
</evidence>
<dbReference type="Gene3D" id="1.10.443.10">
    <property type="entry name" value="Intergrase catalytic core"/>
    <property type="match status" value="1"/>
</dbReference>
<feature type="domain" description="Tyr recombinase" evidence="2">
    <location>
        <begin position="2"/>
        <end position="192"/>
    </location>
</feature>
<dbReference type="Proteomes" id="UP000285109">
    <property type="component" value="Unassembled WGS sequence"/>
</dbReference>
<dbReference type="GO" id="GO:0015074">
    <property type="term" value="P:DNA integration"/>
    <property type="evidence" value="ECO:0007669"/>
    <property type="project" value="InterPro"/>
</dbReference>
<keyword evidence="1" id="KW-0233">DNA recombination</keyword>
<reference evidence="3 4" key="1">
    <citation type="submission" date="2018-08" db="EMBL/GenBank/DDBJ databases">
        <title>A genome reference for cultivated species of the human gut microbiota.</title>
        <authorList>
            <person name="Zou Y."/>
            <person name="Xue W."/>
            <person name="Luo G."/>
        </authorList>
    </citation>
    <scope>NUCLEOTIDE SEQUENCE [LARGE SCALE GENOMIC DNA]</scope>
    <source>
        <strain evidence="3 4">AF31-28B-AC</strain>
    </source>
</reference>
<dbReference type="GO" id="GO:0003677">
    <property type="term" value="F:DNA binding"/>
    <property type="evidence" value="ECO:0007669"/>
    <property type="project" value="InterPro"/>
</dbReference>
<accession>A0A415SNV9</accession>
<dbReference type="RefSeq" id="WP_118495030.1">
    <property type="nucleotide sequence ID" value="NZ_QRQK01000068.1"/>
</dbReference>
<evidence type="ECO:0000313" key="3">
    <source>
        <dbReference type="EMBL" id="RHM90839.1"/>
    </source>
</evidence>
<organism evidence="3 4">
    <name type="scientific">Phocaeicola plebeius</name>
    <dbReference type="NCBI Taxonomy" id="310297"/>
    <lineage>
        <taxon>Bacteria</taxon>
        <taxon>Pseudomonadati</taxon>
        <taxon>Bacteroidota</taxon>
        <taxon>Bacteroidia</taxon>
        <taxon>Bacteroidales</taxon>
        <taxon>Bacteroidaceae</taxon>
        <taxon>Phocaeicola</taxon>
    </lineage>
</organism>
<dbReference type="SUPFAM" id="SSF56349">
    <property type="entry name" value="DNA breaking-rejoining enzymes"/>
    <property type="match status" value="1"/>
</dbReference>
<dbReference type="InterPro" id="IPR013762">
    <property type="entry name" value="Integrase-like_cat_sf"/>
</dbReference>
<protein>
    <submittedName>
        <fullName evidence="3">Site-specific integrase</fullName>
    </submittedName>
</protein>
<dbReference type="PROSITE" id="PS51898">
    <property type="entry name" value="TYR_RECOMBINASE"/>
    <property type="match status" value="1"/>
</dbReference>